<comment type="caution">
    <text evidence="2">The sequence shown here is derived from an EMBL/GenBank/DDBJ whole genome shotgun (WGS) entry which is preliminary data.</text>
</comment>
<keyword evidence="1" id="KW-0812">Transmembrane</keyword>
<accession>A0A8S1WNI0</accession>
<reference evidence="2" key="1">
    <citation type="submission" date="2021-01" db="EMBL/GenBank/DDBJ databases">
        <authorList>
            <consortium name="Genoscope - CEA"/>
            <person name="William W."/>
        </authorList>
    </citation>
    <scope>NUCLEOTIDE SEQUENCE</scope>
</reference>
<keyword evidence="1" id="KW-1133">Transmembrane helix</keyword>
<proteinExistence type="predicted"/>
<protein>
    <submittedName>
        <fullName evidence="2">Uncharacterized protein</fullName>
    </submittedName>
</protein>
<evidence type="ECO:0000313" key="2">
    <source>
        <dbReference type="EMBL" id="CAD8190181.1"/>
    </source>
</evidence>
<name>A0A8S1WNI0_9CILI</name>
<gene>
    <name evidence="2" type="ORF">PPENT_87.1.T0950188</name>
</gene>
<dbReference type="Proteomes" id="UP000689195">
    <property type="component" value="Unassembled WGS sequence"/>
</dbReference>
<feature type="transmembrane region" description="Helical" evidence="1">
    <location>
        <begin position="59"/>
        <end position="78"/>
    </location>
</feature>
<keyword evidence="1" id="KW-0472">Membrane</keyword>
<organism evidence="2 3">
    <name type="scientific">Paramecium pentaurelia</name>
    <dbReference type="NCBI Taxonomy" id="43138"/>
    <lineage>
        <taxon>Eukaryota</taxon>
        <taxon>Sar</taxon>
        <taxon>Alveolata</taxon>
        <taxon>Ciliophora</taxon>
        <taxon>Intramacronucleata</taxon>
        <taxon>Oligohymenophorea</taxon>
        <taxon>Peniculida</taxon>
        <taxon>Parameciidae</taxon>
        <taxon>Paramecium</taxon>
    </lineage>
</organism>
<evidence type="ECO:0000256" key="1">
    <source>
        <dbReference type="SAM" id="Phobius"/>
    </source>
</evidence>
<evidence type="ECO:0000313" key="3">
    <source>
        <dbReference type="Proteomes" id="UP000689195"/>
    </source>
</evidence>
<dbReference type="AlphaFoldDB" id="A0A8S1WNI0"/>
<feature type="transmembrane region" description="Helical" evidence="1">
    <location>
        <begin position="35"/>
        <end position="53"/>
    </location>
</feature>
<sequence>MNQTLLTLQNPPKKICVRCNQEIDGIICWKVFKWAAIRFSILTVICIPGLFFLQYEIGIIWASGIGIWALFFFLVMLCSCHSQTPGPGLERELREQREIQEMMWEKQEKEFEKRQKKINKENNIQWND</sequence>
<dbReference type="EMBL" id="CAJJDO010000095">
    <property type="protein sequence ID" value="CAD8190181.1"/>
    <property type="molecule type" value="Genomic_DNA"/>
</dbReference>
<keyword evidence="3" id="KW-1185">Reference proteome</keyword>